<keyword evidence="2" id="KW-1185">Reference proteome</keyword>
<evidence type="ECO:0008006" key="3">
    <source>
        <dbReference type="Google" id="ProtNLM"/>
    </source>
</evidence>
<dbReference type="InterPro" id="IPR035093">
    <property type="entry name" value="RelE/ParE_toxin_dom_sf"/>
</dbReference>
<dbReference type="Proteomes" id="UP000334340">
    <property type="component" value="Unassembled WGS sequence"/>
</dbReference>
<dbReference type="SUPFAM" id="SSF143011">
    <property type="entry name" value="RelE-like"/>
    <property type="match status" value="1"/>
</dbReference>
<accession>A0A564ZES8</accession>
<protein>
    <recommendedName>
        <fullName evidence="3">Plasmid stabilization system protein</fullName>
    </recommendedName>
</protein>
<gene>
    <name evidence="1" type="ORF">MELA_00132</name>
</gene>
<reference evidence="1 2" key="1">
    <citation type="submission" date="2019-07" db="EMBL/GenBank/DDBJ databases">
        <authorList>
            <person name="Cremers G."/>
        </authorList>
    </citation>
    <scope>NUCLEOTIDE SEQUENCE [LARGE SCALE GENOMIC DNA]</scope>
</reference>
<dbReference type="AlphaFoldDB" id="A0A564ZES8"/>
<dbReference type="EMBL" id="CABIKM010000001">
    <property type="protein sequence ID" value="VUZ83774.1"/>
    <property type="molecule type" value="Genomic_DNA"/>
</dbReference>
<name>A0A564ZES8_9BACT</name>
<evidence type="ECO:0000313" key="1">
    <source>
        <dbReference type="EMBL" id="VUZ83774.1"/>
    </source>
</evidence>
<proteinExistence type="predicted"/>
<sequence>MRPYFTSRFTKSYASAPPEIQRAFDRKLALLLRNLRHPSLRAKKYDEARGIWQARVTTGWRFYFTIEADVYRLIDLMPHPK</sequence>
<organism evidence="1 2">
    <name type="scientific">Candidatus Methylomirabilis lanthanidiphila</name>
    <dbReference type="NCBI Taxonomy" id="2211376"/>
    <lineage>
        <taxon>Bacteria</taxon>
        <taxon>Candidatus Methylomirabilota</taxon>
        <taxon>Candidatus Methylomirabilia</taxon>
        <taxon>Candidatus Methylomirabilales</taxon>
        <taxon>Candidatus Methylomirabilaceae</taxon>
        <taxon>Candidatus Methylomirabilis</taxon>
    </lineage>
</organism>
<evidence type="ECO:0000313" key="2">
    <source>
        <dbReference type="Proteomes" id="UP000334340"/>
    </source>
</evidence>
<dbReference type="Gene3D" id="3.30.2310.20">
    <property type="entry name" value="RelE-like"/>
    <property type="match status" value="1"/>
</dbReference>